<dbReference type="SUPFAM" id="SSF48403">
    <property type="entry name" value="Ankyrin repeat"/>
    <property type="match status" value="1"/>
</dbReference>
<gene>
    <name evidence="10" type="ORF">URODEC1_LOCUS59140</name>
</gene>
<evidence type="ECO:0000256" key="8">
    <source>
        <dbReference type="SAM" id="Phobius"/>
    </source>
</evidence>
<dbReference type="GO" id="GO:0016020">
    <property type="term" value="C:membrane"/>
    <property type="evidence" value="ECO:0007669"/>
    <property type="project" value="UniProtKB-SubCell"/>
</dbReference>
<evidence type="ECO:0000256" key="7">
    <source>
        <dbReference type="PROSITE-ProRule" id="PRU00023"/>
    </source>
</evidence>
<feature type="transmembrane region" description="Helical" evidence="8">
    <location>
        <begin position="566"/>
        <end position="590"/>
    </location>
</feature>
<feature type="transmembrane region" description="Helical" evidence="8">
    <location>
        <begin position="486"/>
        <end position="507"/>
    </location>
</feature>
<feature type="repeat" description="ANK" evidence="7">
    <location>
        <begin position="152"/>
        <end position="184"/>
    </location>
</feature>
<dbReference type="SMART" id="SM00248">
    <property type="entry name" value="ANK"/>
    <property type="match status" value="9"/>
</dbReference>
<feature type="transmembrane region" description="Helical" evidence="8">
    <location>
        <begin position="403"/>
        <end position="421"/>
    </location>
</feature>
<organism evidence="10 11">
    <name type="scientific">Urochloa decumbens</name>
    <dbReference type="NCBI Taxonomy" id="240449"/>
    <lineage>
        <taxon>Eukaryota</taxon>
        <taxon>Viridiplantae</taxon>
        <taxon>Streptophyta</taxon>
        <taxon>Embryophyta</taxon>
        <taxon>Tracheophyta</taxon>
        <taxon>Spermatophyta</taxon>
        <taxon>Magnoliopsida</taxon>
        <taxon>Liliopsida</taxon>
        <taxon>Poales</taxon>
        <taxon>Poaceae</taxon>
        <taxon>PACMAD clade</taxon>
        <taxon>Panicoideae</taxon>
        <taxon>Panicodae</taxon>
        <taxon>Paniceae</taxon>
        <taxon>Melinidinae</taxon>
        <taxon>Urochloa</taxon>
    </lineage>
</organism>
<keyword evidence="5 7" id="KW-0040">ANK repeat</keyword>
<dbReference type="PANTHER" id="PTHR24186">
    <property type="entry name" value="PROTEIN PHOSPHATASE 1 REGULATORY SUBUNIT"/>
    <property type="match status" value="1"/>
</dbReference>
<protein>
    <recommendedName>
        <fullName evidence="9">PGG domain-containing protein</fullName>
    </recommendedName>
</protein>
<keyword evidence="6 8" id="KW-0472">Membrane</keyword>
<evidence type="ECO:0000313" key="11">
    <source>
        <dbReference type="Proteomes" id="UP001497457"/>
    </source>
</evidence>
<feature type="repeat" description="ANK" evidence="7">
    <location>
        <begin position="356"/>
        <end position="380"/>
    </location>
</feature>
<feature type="repeat" description="ANK" evidence="7">
    <location>
        <begin position="286"/>
        <end position="308"/>
    </location>
</feature>
<keyword evidence="2 8" id="KW-0812">Transmembrane</keyword>
<evidence type="ECO:0000256" key="4">
    <source>
        <dbReference type="ARBA" id="ARBA00022989"/>
    </source>
</evidence>
<name>A0ABC9AZM9_9POAL</name>
<evidence type="ECO:0000256" key="3">
    <source>
        <dbReference type="ARBA" id="ARBA00022737"/>
    </source>
</evidence>
<evidence type="ECO:0000313" key="10">
    <source>
        <dbReference type="EMBL" id="CAL4988223.1"/>
    </source>
</evidence>
<evidence type="ECO:0000256" key="6">
    <source>
        <dbReference type="ARBA" id="ARBA00023136"/>
    </source>
</evidence>
<dbReference type="InterPro" id="IPR026961">
    <property type="entry name" value="PGG_dom"/>
</dbReference>
<dbReference type="EMBL" id="OZ075133">
    <property type="protein sequence ID" value="CAL4988223.1"/>
    <property type="molecule type" value="Genomic_DNA"/>
</dbReference>
<proteinExistence type="predicted"/>
<dbReference type="Gene3D" id="1.25.40.20">
    <property type="entry name" value="Ankyrin repeat-containing domain"/>
    <property type="match status" value="1"/>
</dbReference>
<keyword evidence="11" id="KW-1185">Reference proteome</keyword>
<feature type="domain" description="PGG" evidence="9">
    <location>
        <begin position="439"/>
        <end position="546"/>
    </location>
</feature>
<evidence type="ECO:0000256" key="1">
    <source>
        <dbReference type="ARBA" id="ARBA00004141"/>
    </source>
</evidence>
<comment type="subcellular location">
    <subcellularLocation>
        <location evidence="1">Membrane</location>
        <topology evidence="1">Multi-pass membrane protein</topology>
    </subcellularLocation>
</comment>
<feature type="transmembrane region" description="Helical" evidence="8">
    <location>
        <begin position="611"/>
        <end position="632"/>
    </location>
</feature>
<dbReference type="AlphaFoldDB" id="A0ABC9AZM9"/>
<keyword evidence="4 8" id="KW-1133">Transmembrane helix</keyword>
<feature type="transmembrane region" description="Helical" evidence="8">
    <location>
        <begin position="448"/>
        <end position="466"/>
    </location>
</feature>
<accession>A0ABC9AZM9</accession>
<keyword evidence="3" id="KW-0677">Repeat</keyword>
<dbReference type="Proteomes" id="UP001497457">
    <property type="component" value="Chromosome 23rd"/>
</dbReference>
<evidence type="ECO:0000256" key="5">
    <source>
        <dbReference type="ARBA" id="ARBA00023043"/>
    </source>
</evidence>
<reference evidence="10" key="1">
    <citation type="submission" date="2024-10" db="EMBL/GenBank/DDBJ databases">
        <authorList>
            <person name="Ryan C."/>
        </authorList>
    </citation>
    <scope>NUCLEOTIDE SEQUENCE [LARGE SCALE GENOMIC DNA]</scope>
</reference>
<dbReference type="Pfam" id="PF13962">
    <property type="entry name" value="PGG"/>
    <property type="match status" value="1"/>
</dbReference>
<dbReference type="PROSITE" id="PS50088">
    <property type="entry name" value="ANK_REPEAT"/>
    <property type="match status" value="3"/>
</dbReference>
<dbReference type="PANTHER" id="PTHR24186:SF41">
    <property type="entry name" value="PGG DOMAIN-CONTAINING PROTEIN"/>
    <property type="match status" value="1"/>
</dbReference>
<dbReference type="InterPro" id="IPR002110">
    <property type="entry name" value="Ankyrin_rpt"/>
</dbReference>
<feature type="transmembrane region" description="Helical" evidence="8">
    <location>
        <begin position="519"/>
        <end position="546"/>
    </location>
</feature>
<sequence length="640" mass="69139">MEGAPVSCKPEVPGLMFMCSELYVAAFDGRIQEVKRLLSRNSITASVADNNQTSPPGRSTAIHQGVCCITREVTAHQSTLMHVAAGQGHCELITELCLRDSALLSMANSSLDTPLHCAARAGHAGVIDAMARLASDVEEDMLRVVLSSKNEAGDTALHAAARHGHGAAVETLMKMAPELATELNAAGVSPLYLAVMSRSLRAVAAIVGYTDASAAGPNSQNALHIAVLQTSEMVSLLLRWRPALATDPDINKSSPLHFASSDGDCSIIQEILTYAPPSAAYLQDAEGLSSLHAAALMGNVPAVRLLLQFYPASADIRDNHGRSFLHAAAMRGHRSIISHAIKNRMLEPLLNEQDMEGNTPLHLAVRAGEYKVVSKLLSSGKVHAHILNNAGHTPFDLVENSTGFFSMASLVVNLFVSGAQFRPQRQDHMKKWNGQDIMKWREATSKNLAIVSTLVATVAFSAAFNVPGSYGSDGKANLNGNRMYNAFLLLDTIAVTTAVMATILLIYGRASRSRSRRSWITFIISMHFLWLSLLSMMLGFYTAIAAVMSDKKPMKTAVARLIYCGLYILMTLLAELAMPGSLLGVLRFVVGGCSRRQRHVKRHISQQYPFVVMYAVNSFLFIVINTIAISAVDTTASLRI</sequence>
<evidence type="ECO:0000256" key="2">
    <source>
        <dbReference type="ARBA" id="ARBA00022692"/>
    </source>
</evidence>
<dbReference type="InterPro" id="IPR036770">
    <property type="entry name" value="Ankyrin_rpt-contain_sf"/>
</dbReference>
<dbReference type="Pfam" id="PF12796">
    <property type="entry name" value="Ank_2"/>
    <property type="match status" value="2"/>
</dbReference>
<evidence type="ECO:0000259" key="9">
    <source>
        <dbReference type="Pfam" id="PF13962"/>
    </source>
</evidence>
<dbReference type="PROSITE" id="PS50297">
    <property type="entry name" value="ANK_REP_REGION"/>
    <property type="match status" value="3"/>
</dbReference>